<dbReference type="Proteomes" id="UP000198551">
    <property type="component" value="Unassembled WGS sequence"/>
</dbReference>
<dbReference type="AlphaFoldDB" id="A0A1C5A4G2"/>
<evidence type="ECO:0000313" key="2">
    <source>
        <dbReference type="Proteomes" id="UP000198551"/>
    </source>
</evidence>
<proteinExistence type="predicted"/>
<protein>
    <submittedName>
        <fullName evidence="1">Uncharacterized protein</fullName>
    </submittedName>
</protein>
<keyword evidence="2" id="KW-1185">Reference proteome</keyword>
<accession>A0A1C5A4G2</accession>
<reference evidence="2" key="1">
    <citation type="submission" date="2016-06" db="EMBL/GenBank/DDBJ databases">
        <authorList>
            <person name="Varghese N."/>
        </authorList>
    </citation>
    <scope>NUCLEOTIDE SEQUENCE [LARGE SCALE GENOMIC DNA]</scope>
    <source>
        <strain evidence="2">DSM 45555</strain>
    </source>
</reference>
<sequence>MAAAPPTYTCCEALDVDRPYQPGQTLTVHWTVEFPDEPSSTSPQVELAARLTGPYGTVDDLKAASTVPGLVTFEAAPVRPVGAPGERPVSTIAIGADAEPGFYDLTTSVIGDGNTTTSGSSIVQVTPKV</sequence>
<dbReference type="EMBL" id="FMCV01000024">
    <property type="protein sequence ID" value="SCF40046.1"/>
    <property type="molecule type" value="Genomic_DNA"/>
</dbReference>
<name>A0A1C5A4G2_9ACTN</name>
<organism evidence="1 2">
    <name type="scientific">Micromonospora marina</name>
    <dbReference type="NCBI Taxonomy" id="307120"/>
    <lineage>
        <taxon>Bacteria</taxon>
        <taxon>Bacillati</taxon>
        <taxon>Actinomycetota</taxon>
        <taxon>Actinomycetes</taxon>
        <taxon>Micromonosporales</taxon>
        <taxon>Micromonosporaceae</taxon>
        <taxon>Micromonospora</taxon>
    </lineage>
</organism>
<evidence type="ECO:0000313" key="1">
    <source>
        <dbReference type="EMBL" id="SCF40046.1"/>
    </source>
</evidence>
<gene>
    <name evidence="1" type="ORF">GA0070215_1246</name>
</gene>